<evidence type="ECO:0000256" key="5">
    <source>
        <dbReference type="ARBA" id="ARBA00038359"/>
    </source>
</evidence>
<feature type="transmembrane region" description="Helical" evidence="6">
    <location>
        <begin position="216"/>
        <end position="237"/>
    </location>
</feature>
<comment type="caution">
    <text evidence="8">The sequence shown here is derived from an EMBL/GenBank/DDBJ whole genome shotgun (WGS) entry which is preliminary data.</text>
</comment>
<gene>
    <name evidence="8" type="ORF">N7532_000006</name>
</gene>
<reference evidence="8" key="2">
    <citation type="journal article" date="2023" name="IMA Fungus">
        <title>Comparative genomic study of the Penicillium genus elucidates a diverse pangenome and 15 lateral gene transfer events.</title>
        <authorList>
            <person name="Petersen C."/>
            <person name="Sorensen T."/>
            <person name="Nielsen M.R."/>
            <person name="Sondergaard T.E."/>
            <person name="Sorensen J.L."/>
            <person name="Fitzpatrick D.A."/>
            <person name="Frisvad J.C."/>
            <person name="Nielsen K.L."/>
        </authorList>
    </citation>
    <scope>NUCLEOTIDE SEQUENCE</scope>
    <source>
        <strain evidence="8">IBT 30761</strain>
    </source>
</reference>
<dbReference type="Proteomes" id="UP001149074">
    <property type="component" value="Unassembled WGS sequence"/>
</dbReference>
<sequence length="354" mass="39625">MTLEGRSKPIFVVTITFLCVSFIAVALRCFVRLKLVKAFGWDDGSMVFVMALNIWFATCGIAGSIYGIGKKFDEFDSSAEIKRALFVNFPKIIHPTIKWWWLGQSAYVWVVTITKISVAMSILRFTMRQLHSAIMYAIIGVTSAIDIAFWFVLMLQCQPVREFWQRTGQGHCINTDYVINVAYLYSATACICDFMLVVTAGHLLKDLPMTRRTQWGLTGIISMGCIASAAVVARIPYLHNYKDSDFLYATANISILSNIEAGLGITAGSLNTVRPLVRWFRGISDGESRSAGSTSGNIIHCSFSGTRSHPLRVNSNSSEYWRQCIEFGNSGYLTTASRNQMRRGNSQELYHECL</sequence>
<keyword evidence="9" id="KW-1185">Reference proteome</keyword>
<dbReference type="OrthoDB" id="3897607at2759"/>
<dbReference type="GeneID" id="81351489"/>
<accession>A0A9W9KNE7</accession>
<feature type="transmembrane region" description="Helical" evidence="6">
    <location>
        <begin position="183"/>
        <end position="204"/>
    </location>
</feature>
<keyword evidence="4 6" id="KW-0472">Membrane</keyword>
<dbReference type="InterPro" id="IPR052337">
    <property type="entry name" value="SAT4-like"/>
</dbReference>
<feature type="transmembrane region" description="Helical" evidence="6">
    <location>
        <begin position="12"/>
        <end position="33"/>
    </location>
</feature>
<protein>
    <recommendedName>
        <fullName evidence="7">Rhodopsin domain-containing protein</fullName>
    </recommendedName>
</protein>
<dbReference type="PANTHER" id="PTHR33048">
    <property type="entry name" value="PTH11-LIKE INTEGRAL MEMBRANE PROTEIN (AFU_ORTHOLOGUE AFUA_5G11245)"/>
    <property type="match status" value="1"/>
</dbReference>
<dbReference type="AlphaFoldDB" id="A0A9W9KNE7"/>
<dbReference type="InterPro" id="IPR049326">
    <property type="entry name" value="Rhodopsin_dom_fungi"/>
</dbReference>
<organism evidence="8 9">
    <name type="scientific">Penicillium argentinense</name>
    <dbReference type="NCBI Taxonomy" id="1131581"/>
    <lineage>
        <taxon>Eukaryota</taxon>
        <taxon>Fungi</taxon>
        <taxon>Dikarya</taxon>
        <taxon>Ascomycota</taxon>
        <taxon>Pezizomycotina</taxon>
        <taxon>Eurotiomycetes</taxon>
        <taxon>Eurotiomycetidae</taxon>
        <taxon>Eurotiales</taxon>
        <taxon>Aspergillaceae</taxon>
        <taxon>Penicillium</taxon>
    </lineage>
</organism>
<evidence type="ECO:0000256" key="6">
    <source>
        <dbReference type="SAM" id="Phobius"/>
    </source>
</evidence>
<proteinExistence type="inferred from homology"/>
<evidence type="ECO:0000256" key="1">
    <source>
        <dbReference type="ARBA" id="ARBA00004141"/>
    </source>
</evidence>
<keyword evidence="2 6" id="KW-0812">Transmembrane</keyword>
<evidence type="ECO:0000256" key="4">
    <source>
        <dbReference type="ARBA" id="ARBA00023136"/>
    </source>
</evidence>
<keyword evidence="3 6" id="KW-1133">Transmembrane helix</keyword>
<name>A0A9W9KNE7_9EURO</name>
<dbReference type="Pfam" id="PF20684">
    <property type="entry name" value="Fung_rhodopsin"/>
    <property type="match status" value="1"/>
</dbReference>
<feature type="domain" description="Rhodopsin" evidence="7">
    <location>
        <begin position="27"/>
        <end position="278"/>
    </location>
</feature>
<dbReference type="GO" id="GO:0016020">
    <property type="term" value="C:membrane"/>
    <property type="evidence" value="ECO:0007669"/>
    <property type="project" value="UniProtKB-SubCell"/>
</dbReference>
<comment type="similarity">
    <text evidence="5">Belongs to the SAT4 family.</text>
</comment>
<dbReference type="RefSeq" id="XP_056479734.1">
    <property type="nucleotide sequence ID" value="XM_056612510.1"/>
</dbReference>
<evidence type="ECO:0000259" key="7">
    <source>
        <dbReference type="Pfam" id="PF20684"/>
    </source>
</evidence>
<feature type="transmembrane region" description="Helical" evidence="6">
    <location>
        <begin position="133"/>
        <end position="153"/>
    </location>
</feature>
<evidence type="ECO:0000256" key="3">
    <source>
        <dbReference type="ARBA" id="ARBA00022989"/>
    </source>
</evidence>
<reference evidence="8" key="1">
    <citation type="submission" date="2022-11" db="EMBL/GenBank/DDBJ databases">
        <authorList>
            <person name="Petersen C."/>
        </authorList>
    </citation>
    <scope>NUCLEOTIDE SEQUENCE</scope>
    <source>
        <strain evidence="8">IBT 30761</strain>
    </source>
</reference>
<evidence type="ECO:0000256" key="2">
    <source>
        <dbReference type="ARBA" id="ARBA00022692"/>
    </source>
</evidence>
<feature type="transmembrane region" description="Helical" evidence="6">
    <location>
        <begin position="45"/>
        <end position="68"/>
    </location>
</feature>
<dbReference type="PANTHER" id="PTHR33048:SF140">
    <property type="entry name" value="ATPASE, PUTATIVE (EUROFUNG)-RELATED"/>
    <property type="match status" value="1"/>
</dbReference>
<dbReference type="EMBL" id="JAPQKI010000001">
    <property type="protein sequence ID" value="KAJ5111961.1"/>
    <property type="molecule type" value="Genomic_DNA"/>
</dbReference>
<evidence type="ECO:0000313" key="9">
    <source>
        <dbReference type="Proteomes" id="UP001149074"/>
    </source>
</evidence>
<comment type="subcellular location">
    <subcellularLocation>
        <location evidence="1">Membrane</location>
        <topology evidence="1">Multi-pass membrane protein</topology>
    </subcellularLocation>
</comment>
<feature type="transmembrane region" description="Helical" evidence="6">
    <location>
        <begin position="106"/>
        <end position="126"/>
    </location>
</feature>
<evidence type="ECO:0000313" key="8">
    <source>
        <dbReference type="EMBL" id="KAJ5111961.1"/>
    </source>
</evidence>